<evidence type="ECO:0000313" key="3">
    <source>
        <dbReference type="Proteomes" id="UP000054485"/>
    </source>
</evidence>
<sequence>MRDKPSHPECLQNPGRTNIVISEMLLVVNITLAILYFVITLLFHFATNSVPEPLDDALQALDEEPSHPEQPQDSGEVHITGVQQVVITGV</sequence>
<feature type="transmembrane region" description="Helical" evidence="1">
    <location>
        <begin position="20"/>
        <end position="46"/>
    </location>
</feature>
<keyword evidence="1" id="KW-1133">Transmembrane helix</keyword>
<evidence type="ECO:0000256" key="1">
    <source>
        <dbReference type="SAM" id="Phobius"/>
    </source>
</evidence>
<reference evidence="3" key="2">
    <citation type="submission" date="2015-01" db="EMBL/GenBank/DDBJ databases">
        <title>Evolutionary Origins and Diversification of the Mycorrhizal Mutualists.</title>
        <authorList>
            <consortium name="DOE Joint Genome Institute"/>
            <consortium name="Mycorrhizal Genomics Consortium"/>
            <person name="Kohler A."/>
            <person name="Kuo A."/>
            <person name="Nagy L.G."/>
            <person name="Floudas D."/>
            <person name="Copeland A."/>
            <person name="Barry K.W."/>
            <person name="Cichocki N."/>
            <person name="Veneault-Fourrey C."/>
            <person name="LaButti K."/>
            <person name="Lindquist E.A."/>
            <person name="Lipzen A."/>
            <person name="Lundell T."/>
            <person name="Morin E."/>
            <person name="Murat C."/>
            <person name="Riley R."/>
            <person name="Ohm R."/>
            <person name="Sun H."/>
            <person name="Tunlid A."/>
            <person name="Henrissat B."/>
            <person name="Grigoriev I.V."/>
            <person name="Hibbett D.S."/>
            <person name="Martin F."/>
        </authorList>
    </citation>
    <scope>NUCLEOTIDE SEQUENCE [LARGE SCALE GENOMIC DNA]</scope>
    <source>
        <strain evidence="3">UH-Slu-Lm8-n1</strain>
    </source>
</reference>
<keyword evidence="3" id="KW-1185">Reference proteome</keyword>
<reference evidence="2 3" key="1">
    <citation type="submission" date="2014-04" db="EMBL/GenBank/DDBJ databases">
        <authorList>
            <consortium name="DOE Joint Genome Institute"/>
            <person name="Kuo A."/>
            <person name="Ruytinx J."/>
            <person name="Rineau F."/>
            <person name="Colpaert J."/>
            <person name="Kohler A."/>
            <person name="Nagy L.G."/>
            <person name="Floudas D."/>
            <person name="Copeland A."/>
            <person name="Barry K.W."/>
            <person name="Cichocki N."/>
            <person name="Veneault-Fourrey C."/>
            <person name="LaButti K."/>
            <person name="Lindquist E.A."/>
            <person name="Lipzen A."/>
            <person name="Lundell T."/>
            <person name="Morin E."/>
            <person name="Murat C."/>
            <person name="Sun H."/>
            <person name="Tunlid A."/>
            <person name="Henrissat B."/>
            <person name="Grigoriev I.V."/>
            <person name="Hibbett D.S."/>
            <person name="Martin F."/>
            <person name="Nordberg H.P."/>
            <person name="Cantor M.N."/>
            <person name="Hua S.X."/>
        </authorList>
    </citation>
    <scope>NUCLEOTIDE SEQUENCE [LARGE SCALE GENOMIC DNA]</scope>
    <source>
        <strain evidence="2 3">UH-Slu-Lm8-n1</strain>
    </source>
</reference>
<gene>
    <name evidence="2" type="ORF">CY34DRAFT_19879</name>
</gene>
<evidence type="ECO:0000313" key="2">
    <source>
        <dbReference type="EMBL" id="KIK31484.1"/>
    </source>
</evidence>
<proteinExistence type="predicted"/>
<accession>A0A0D0A013</accession>
<protein>
    <submittedName>
        <fullName evidence="2">Uncharacterized protein</fullName>
    </submittedName>
</protein>
<keyword evidence="1" id="KW-0472">Membrane</keyword>
<dbReference type="InParanoid" id="A0A0D0A013"/>
<dbReference type="Proteomes" id="UP000054485">
    <property type="component" value="Unassembled WGS sequence"/>
</dbReference>
<dbReference type="EMBL" id="KN836953">
    <property type="protein sequence ID" value="KIK31484.1"/>
    <property type="molecule type" value="Genomic_DNA"/>
</dbReference>
<organism evidence="2 3">
    <name type="scientific">Suillus luteus UH-Slu-Lm8-n1</name>
    <dbReference type="NCBI Taxonomy" id="930992"/>
    <lineage>
        <taxon>Eukaryota</taxon>
        <taxon>Fungi</taxon>
        <taxon>Dikarya</taxon>
        <taxon>Basidiomycota</taxon>
        <taxon>Agaricomycotina</taxon>
        <taxon>Agaricomycetes</taxon>
        <taxon>Agaricomycetidae</taxon>
        <taxon>Boletales</taxon>
        <taxon>Suillineae</taxon>
        <taxon>Suillaceae</taxon>
        <taxon>Suillus</taxon>
    </lineage>
</organism>
<dbReference type="OrthoDB" id="2687828at2759"/>
<dbReference type="AlphaFoldDB" id="A0A0D0A013"/>
<keyword evidence="1" id="KW-0812">Transmembrane</keyword>
<dbReference type="HOGENOM" id="CLU_2442331_0_0_1"/>
<name>A0A0D0A013_9AGAM</name>